<proteinExistence type="predicted"/>
<dbReference type="EMBL" id="JAPMLT010000001">
    <property type="protein sequence ID" value="MCX7568686.1"/>
    <property type="molecule type" value="Genomic_DNA"/>
</dbReference>
<keyword evidence="5" id="KW-1185">Reference proteome</keyword>
<evidence type="ECO:0000313" key="5">
    <source>
        <dbReference type="Proteomes" id="UP001208017"/>
    </source>
</evidence>
<keyword evidence="4" id="KW-0378">Hydrolase</keyword>
<evidence type="ECO:0000256" key="2">
    <source>
        <dbReference type="ARBA" id="ARBA00022525"/>
    </source>
</evidence>
<keyword evidence="4" id="KW-0255">Endonuclease</keyword>
<organism evidence="4 5">
    <name type="scientific">Tumebacillus lacus</name>
    <dbReference type="NCBI Taxonomy" id="2995335"/>
    <lineage>
        <taxon>Bacteria</taxon>
        <taxon>Bacillati</taxon>
        <taxon>Bacillota</taxon>
        <taxon>Bacilli</taxon>
        <taxon>Bacillales</taxon>
        <taxon>Alicyclobacillaceae</taxon>
        <taxon>Tumebacillus</taxon>
    </lineage>
</organism>
<dbReference type="Pfam" id="PF14449">
    <property type="entry name" value="PT-TG"/>
    <property type="match status" value="1"/>
</dbReference>
<dbReference type="SUPFAM" id="SSF140453">
    <property type="entry name" value="EsxAB dimer-like"/>
    <property type="match status" value="1"/>
</dbReference>
<keyword evidence="2" id="KW-0964">Secreted</keyword>
<dbReference type="Pfam" id="PF12639">
    <property type="entry name" value="Colicin-DNase"/>
    <property type="match status" value="1"/>
</dbReference>
<feature type="domain" description="Pre-toxin TG" evidence="3">
    <location>
        <begin position="180"/>
        <end position="241"/>
    </location>
</feature>
<dbReference type="RefSeq" id="WP_267149926.1">
    <property type="nucleotide sequence ID" value="NZ_JAPMLT010000001.1"/>
</dbReference>
<evidence type="ECO:0000259" key="3">
    <source>
        <dbReference type="Pfam" id="PF14449"/>
    </source>
</evidence>
<dbReference type="Gene3D" id="1.10.287.1060">
    <property type="entry name" value="ESAT-6-like"/>
    <property type="match status" value="1"/>
</dbReference>
<evidence type="ECO:0000313" key="4">
    <source>
        <dbReference type="EMBL" id="MCX7568686.1"/>
    </source>
</evidence>
<reference evidence="4 5" key="1">
    <citation type="submission" date="2022-11" db="EMBL/GenBank/DDBJ databases">
        <title>Study of microbial diversity in lake waters.</title>
        <authorList>
            <person name="Zhang J."/>
        </authorList>
    </citation>
    <scope>NUCLEOTIDE SEQUENCE [LARGE SCALE GENOMIC DNA]</scope>
    <source>
        <strain evidence="4 5">DT12</strain>
    </source>
</reference>
<dbReference type="Proteomes" id="UP001208017">
    <property type="component" value="Unassembled WGS sequence"/>
</dbReference>
<comment type="subcellular location">
    <subcellularLocation>
        <location evidence="1">Secreted</location>
    </subcellularLocation>
</comment>
<protein>
    <submittedName>
        <fullName evidence="4">HNH endonuclease</fullName>
    </submittedName>
</protein>
<dbReference type="GO" id="GO:0004519">
    <property type="term" value="F:endonuclease activity"/>
    <property type="evidence" value="ECO:0007669"/>
    <property type="project" value="UniProtKB-KW"/>
</dbReference>
<keyword evidence="4" id="KW-0540">Nuclease</keyword>
<name>A0ABT3WZD5_9BACL</name>
<gene>
    <name evidence="4" type="ORF">OS242_01710</name>
</gene>
<comment type="caution">
    <text evidence="4">The sequence shown here is derived from an EMBL/GenBank/DDBJ whole genome shotgun (WGS) entry which is preliminary data.</text>
</comment>
<sequence length="458" mass="51579">MNNFRYLNKIIMAGVEMYVQADSARMREAGYKFAAAAQELRIQVNRFRQIAEQLVTGTQGWSGEGATSFEESSEWMEGEMLKAGSALEQASRVFLTFAYKMEHVEQLKMEIKRLENTLGSPHNLTPDEEAHRRHIIQRIRELEWQMEREAGIADAQASAAFREIADSLPKTESEQWWSEVISAGAHMIPIVGNVLSFFDAVTGRDVITGEELSSVERGMAAAGIFSSGALRMAGKALTKGARMFKLERSMPLAFEGAGAGGPSGRTIFRITGGSFEGTRVLRPYKKVLPKGYDSLDEFLLSVDEVKGYTNKEEFKRVVENVEVYLNQDTARARSIMNQSKAGTVYNGVEYDVLGFPIFDKFSKFEMKLDPDDYLKRDTFQFRKATKQLSKAIDEGKVDSKQFTDFQLELIRDGEDQIDGYTWHHHQVEGKLQLVDISIHKKATHTGGRAIWGGGDKYR</sequence>
<dbReference type="InterPro" id="IPR027797">
    <property type="entry name" value="PT-TG_dom"/>
</dbReference>
<dbReference type="InterPro" id="IPR036689">
    <property type="entry name" value="ESAT-6-like_sf"/>
</dbReference>
<accession>A0ABT3WZD5</accession>
<evidence type="ECO:0000256" key="1">
    <source>
        <dbReference type="ARBA" id="ARBA00004613"/>
    </source>
</evidence>